<keyword evidence="1" id="KW-0472">Membrane</keyword>
<organism evidence="2">
    <name type="scientific">viral metagenome</name>
    <dbReference type="NCBI Taxonomy" id="1070528"/>
    <lineage>
        <taxon>unclassified sequences</taxon>
        <taxon>metagenomes</taxon>
        <taxon>organismal metagenomes</taxon>
    </lineage>
</organism>
<name>A0A6C0D4L2_9ZZZZ</name>
<sequence length="522" mass="61114">MKYLDEEEKFSSDPFEPEVILQKMKKIKKTKKKNHNYKNIEPLTNIYEDNIYEDNNYEEKKKDESKEKDTKKPVIIEGLSQDGIAHFSEDEYTGGPDNIFEGDGKSTVNIHNFSEFINYCYNLLHSIPLQIAIIIINRIEGVSSKINQLKGKLKGKDIKSDNYSKNDVVNDQRLIANYIGWFFCIIISMYVIFNWFFIVAYKNEEKKFTVLPTILDRKLLYNKGVFDPTYKLLHYFLEHSIFFPEYLQYGVVKISEKLRSSFNPSFIFSMLFFLIIFVLNNSMSFLRDLLIAIVSFDMKNIVLAIMFMIITALLAISFFKPPIRVNAESWDDVKVLLPSVTTQIADIVTSINPLKGIFNLVIYFFYLLFVVFLGVPIAAALCFGYLFTYTFFGITVLNGFDFKEMIKLIWEKIPKYARSEKDKIKVETFCDRLTFWEKIENMFHATFDVMYKYCFEIAFIYMLSFAMYDYWYNLKIRSVRLTLFSSSAILLIFTLAGMYIHYKAESGEMQNAAKTSSETVNV</sequence>
<proteinExistence type="predicted"/>
<feature type="transmembrane region" description="Helical" evidence="1">
    <location>
        <begin position="178"/>
        <end position="201"/>
    </location>
</feature>
<reference evidence="2" key="1">
    <citation type="journal article" date="2020" name="Nature">
        <title>Giant virus diversity and host interactions through global metagenomics.</title>
        <authorList>
            <person name="Schulz F."/>
            <person name="Roux S."/>
            <person name="Paez-Espino D."/>
            <person name="Jungbluth S."/>
            <person name="Walsh D.A."/>
            <person name="Denef V.J."/>
            <person name="McMahon K.D."/>
            <person name="Konstantinidis K.T."/>
            <person name="Eloe-Fadrosh E.A."/>
            <person name="Kyrpides N.C."/>
            <person name="Woyke T."/>
        </authorList>
    </citation>
    <scope>NUCLEOTIDE SEQUENCE</scope>
    <source>
        <strain evidence="2">GVMAG-M-3300023174-111</strain>
    </source>
</reference>
<dbReference type="AlphaFoldDB" id="A0A6C0D4L2"/>
<dbReference type="EMBL" id="MN739530">
    <property type="protein sequence ID" value="QHT10849.1"/>
    <property type="molecule type" value="Genomic_DNA"/>
</dbReference>
<feature type="transmembrane region" description="Helical" evidence="1">
    <location>
        <begin position="450"/>
        <end position="471"/>
    </location>
</feature>
<keyword evidence="1" id="KW-0812">Transmembrane</keyword>
<keyword evidence="1" id="KW-1133">Transmembrane helix</keyword>
<feature type="transmembrane region" description="Helical" evidence="1">
    <location>
        <begin position="360"/>
        <end position="387"/>
    </location>
</feature>
<protein>
    <submittedName>
        <fullName evidence="2">Uncharacterized protein</fullName>
    </submittedName>
</protein>
<feature type="transmembrane region" description="Helical" evidence="1">
    <location>
        <begin position="262"/>
        <end position="280"/>
    </location>
</feature>
<evidence type="ECO:0000313" key="2">
    <source>
        <dbReference type="EMBL" id="QHT10849.1"/>
    </source>
</evidence>
<evidence type="ECO:0000256" key="1">
    <source>
        <dbReference type="SAM" id="Phobius"/>
    </source>
</evidence>
<feature type="transmembrane region" description="Helical" evidence="1">
    <location>
        <begin position="483"/>
        <end position="502"/>
    </location>
</feature>
<accession>A0A6C0D4L2</accession>
<feature type="transmembrane region" description="Helical" evidence="1">
    <location>
        <begin position="300"/>
        <end position="319"/>
    </location>
</feature>